<dbReference type="InterPro" id="IPR016181">
    <property type="entry name" value="Acyl_CoA_acyltransferase"/>
</dbReference>
<evidence type="ECO:0000313" key="2">
    <source>
        <dbReference type="EMBL" id="MUL36393.1"/>
    </source>
</evidence>
<dbReference type="PANTHER" id="PTHR47443">
    <property type="entry name" value="ACYL-COA N-ACYLTRANSFERASES (NAT) SUPERFAMILY PROTEIN"/>
    <property type="match status" value="1"/>
</dbReference>
<accession>A0A6N8FTG7</accession>
<dbReference type="RefSeq" id="WP_105221819.1">
    <property type="nucleotide sequence ID" value="NZ_CAWNSU010000118.1"/>
</dbReference>
<dbReference type="AlphaFoldDB" id="A0A6N8FTG7"/>
<keyword evidence="2" id="KW-0808">Transferase</keyword>
<name>A0A6N8FTG7_9CHRO</name>
<proteinExistence type="predicted"/>
<feature type="domain" description="N-acetyltransferase" evidence="1">
    <location>
        <begin position="21"/>
        <end position="201"/>
    </location>
</feature>
<keyword evidence="3" id="KW-1185">Reference proteome</keyword>
<sequence>MSFSTNLQLPANFTSDQNYQFEIRAAQIEDVPGLTEILADSFHSQEGLLGWAYPFLKLGIYEDLRNRLRTTTQHHICLIAADCTAKLAMKDSKNSDRLAAIVELSLRSKNPFTSERVLYISNLAVCRNYRRHGVAQELLLKCEQIALSWGFQDLYLHVLENNYQAHQLYRKLGYQRHQVDFSWGTWLLGRPRQILLHKNLAAK</sequence>
<dbReference type="Proteomes" id="UP000441797">
    <property type="component" value="Unassembled WGS sequence"/>
</dbReference>
<evidence type="ECO:0000313" key="3">
    <source>
        <dbReference type="Proteomes" id="UP000441797"/>
    </source>
</evidence>
<dbReference type="OrthoDB" id="482525at2"/>
<dbReference type="SUPFAM" id="SSF55729">
    <property type="entry name" value="Acyl-CoA N-acyltransferases (Nat)"/>
    <property type="match status" value="1"/>
</dbReference>
<organism evidence="2 3">
    <name type="scientific">Gloeocapsopsis dulcis AAB1 = 1H9</name>
    <dbReference type="NCBI Taxonomy" id="1433147"/>
    <lineage>
        <taxon>Bacteria</taxon>
        <taxon>Bacillati</taxon>
        <taxon>Cyanobacteriota</taxon>
        <taxon>Cyanophyceae</taxon>
        <taxon>Oscillatoriophycideae</taxon>
        <taxon>Chroococcales</taxon>
        <taxon>Chroococcaceae</taxon>
        <taxon>Gloeocapsopsis</taxon>
        <taxon>Gloeocapsopsis dulcis</taxon>
    </lineage>
</organism>
<dbReference type="InterPro" id="IPR000182">
    <property type="entry name" value="GNAT_dom"/>
</dbReference>
<dbReference type="EMBL" id="NAPY01000010">
    <property type="protein sequence ID" value="MUL36393.1"/>
    <property type="molecule type" value="Genomic_DNA"/>
</dbReference>
<comment type="caution">
    <text evidence="2">The sequence shown here is derived from an EMBL/GenBank/DDBJ whole genome shotgun (WGS) entry which is preliminary data.</text>
</comment>
<dbReference type="Gene3D" id="3.40.630.30">
    <property type="match status" value="1"/>
</dbReference>
<dbReference type="PROSITE" id="PS51186">
    <property type="entry name" value="GNAT"/>
    <property type="match status" value="1"/>
</dbReference>
<protein>
    <submittedName>
        <fullName evidence="2">GNAT family N-acetyltransferase</fullName>
    </submittedName>
</protein>
<gene>
    <name evidence="2" type="ORF">BWI75_08535</name>
</gene>
<reference evidence="2 3" key="1">
    <citation type="journal article" date="2019" name="Front. Microbiol.">
        <title>Genomic Features for Desiccation Tolerance and Sugar Biosynthesis in the Extremophile Gloeocapsopsis sp. UTEX B3054.</title>
        <authorList>
            <person name="Urrejola C."/>
            <person name="Alcorta J."/>
            <person name="Salas L."/>
            <person name="Vasquez M."/>
            <person name="Polz M.F."/>
            <person name="Vicuna R."/>
            <person name="Diez B."/>
        </authorList>
    </citation>
    <scope>NUCLEOTIDE SEQUENCE [LARGE SCALE GENOMIC DNA]</scope>
    <source>
        <strain evidence="2 3">1H9</strain>
    </source>
</reference>
<dbReference type="GO" id="GO:0016747">
    <property type="term" value="F:acyltransferase activity, transferring groups other than amino-acyl groups"/>
    <property type="evidence" value="ECO:0007669"/>
    <property type="project" value="InterPro"/>
</dbReference>
<dbReference type="Pfam" id="PF00583">
    <property type="entry name" value="Acetyltransf_1"/>
    <property type="match status" value="1"/>
</dbReference>
<evidence type="ECO:0000259" key="1">
    <source>
        <dbReference type="PROSITE" id="PS51186"/>
    </source>
</evidence>
<dbReference type="PANTHER" id="PTHR47443:SF3">
    <property type="entry name" value="GCN5-RELATED N-ACETYLTRANSFERASE 4, CHLOROPLASTIC"/>
    <property type="match status" value="1"/>
</dbReference>
<dbReference type="CDD" id="cd04301">
    <property type="entry name" value="NAT_SF"/>
    <property type="match status" value="1"/>
</dbReference>